<gene>
    <name evidence="1" type="ORF">S12H4_15413</name>
</gene>
<sequence>TDERTLEVLKEYEKRGIAEYVMRHGLPSRLPDECPECWEKRKKISKGVF</sequence>
<feature type="non-terminal residue" evidence="1">
    <location>
        <position position="1"/>
    </location>
</feature>
<proteinExistence type="predicted"/>
<evidence type="ECO:0000313" key="1">
    <source>
        <dbReference type="EMBL" id="GAI87226.1"/>
    </source>
</evidence>
<organism evidence="1">
    <name type="scientific">marine sediment metagenome</name>
    <dbReference type="NCBI Taxonomy" id="412755"/>
    <lineage>
        <taxon>unclassified sequences</taxon>
        <taxon>metagenomes</taxon>
        <taxon>ecological metagenomes</taxon>
    </lineage>
</organism>
<dbReference type="EMBL" id="BARW01007398">
    <property type="protein sequence ID" value="GAI87226.1"/>
    <property type="molecule type" value="Genomic_DNA"/>
</dbReference>
<name>X1T768_9ZZZZ</name>
<protein>
    <submittedName>
        <fullName evidence="1">Uncharacterized protein</fullName>
    </submittedName>
</protein>
<reference evidence="1" key="1">
    <citation type="journal article" date="2014" name="Front. Microbiol.">
        <title>High frequency of phylogenetically diverse reductive dehalogenase-homologous genes in deep subseafloor sedimentary metagenomes.</title>
        <authorList>
            <person name="Kawai M."/>
            <person name="Futagami T."/>
            <person name="Toyoda A."/>
            <person name="Takaki Y."/>
            <person name="Nishi S."/>
            <person name="Hori S."/>
            <person name="Arai W."/>
            <person name="Tsubouchi T."/>
            <person name="Morono Y."/>
            <person name="Uchiyama I."/>
            <person name="Ito T."/>
            <person name="Fujiyama A."/>
            <person name="Inagaki F."/>
            <person name="Takami H."/>
        </authorList>
    </citation>
    <scope>NUCLEOTIDE SEQUENCE</scope>
    <source>
        <strain evidence="1">Expedition CK06-06</strain>
    </source>
</reference>
<accession>X1T768</accession>
<comment type="caution">
    <text evidence="1">The sequence shown here is derived from an EMBL/GenBank/DDBJ whole genome shotgun (WGS) entry which is preliminary data.</text>
</comment>
<dbReference type="AlphaFoldDB" id="X1T768"/>